<reference evidence="2" key="2">
    <citation type="submission" date="2021-05" db="EMBL/GenBank/DDBJ databases">
        <title>Protein family content uncovers lineage relationships and bacterial pathway maintenance mechanisms in DPANN archaea.</title>
        <authorList>
            <person name="Castelle C.J."/>
            <person name="Meheust R."/>
            <person name="Jaffe A.L."/>
            <person name="Seitz K."/>
            <person name="Gong X."/>
            <person name="Baker B.J."/>
            <person name="Banfield J.F."/>
        </authorList>
    </citation>
    <scope>NUCLEOTIDE SEQUENCE</scope>
    <source>
        <strain evidence="2">RIFCSPLOWO2_01_FULL_AR10_48_17</strain>
    </source>
</reference>
<evidence type="ECO:0000313" key="2">
    <source>
        <dbReference type="EMBL" id="MBS3060976.1"/>
    </source>
</evidence>
<accession>A0A8T4LDL0</accession>
<evidence type="ECO:0000256" key="1">
    <source>
        <dbReference type="SAM" id="Phobius"/>
    </source>
</evidence>
<keyword evidence="1" id="KW-1133">Transmembrane helix</keyword>
<keyword evidence="1" id="KW-0812">Transmembrane</keyword>
<protein>
    <submittedName>
        <fullName evidence="2">Uncharacterized protein</fullName>
    </submittedName>
</protein>
<dbReference type="AlphaFoldDB" id="A0A8T4LDL0"/>
<proteinExistence type="predicted"/>
<sequence length="265" mass="29443">MFREYLRLVFSLVRSPFLLMIALLAVCANMTLIGLLEEPLAVILNELLYGPTAGIGSPNAVLYLVFAYSTELFLLLGAIFVSVVVNSWAGIAFARFAKRQQERKTEVFESAGFAVQKLGVVVMWSVWLLLIAGLFTVLLGIVAWVGQWHWILFLLGFLIWIVLAIPTGLLLMIGLPVIAVENVSIKDGLKKTGGFLKKHFFGTVFFLVILSVLLSIIDAVSNGLSGSVADPNWALFIVGFFWLVQIVFSNLAVPFYYLSEEYKRK</sequence>
<reference evidence="2" key="1">
    <citation type="submission" date="2021-03" db="EMBL/GenBank/DDBJ databases">
        <authorList>
            <person name="Jaffe A."/>
        </authorList>
    </citation>
    <scope>NUCLEOTIDE SEQUENCE</scope>
    <source>
        <strain evidence="2">RIFCSPLOWO2_01_FULL_AR10_48_17</strain>
    </source>
</reference>
<feature type="transmembrane region" description="Helical" evidence="1">
    <location>
        <begin position="200"/>
        <end position="221"/>
    </location>
</feature>
<comment type="caution">
    <text evidence="2">The sequence shown here is derived from an EMBL/GenBank/DDBJ whole genome shotgun (WGS) entry which is preliminary data.</text>
</comment>
<name>A0A8T4LDL0_9ARCH</name>
<evidence type="ECO:0000313" key="3">
    <source>
        <dbReference type="Proteomes" id="UP000675968"/>
    </source>
</evidence>
<keyword evidence="1" id="KW-0472">Membrane</keyword>
<feature type="transmembrane region" description="Helical" evidence="1">
    <location>
        <begin position="233"/>
        <end position="258"/>
    </location>
</feature>
<organism evidence="2 3">
    <name type="scientific">Candidatus Iainarchaeum sp</name>
    <dbReference type="NCBI Taxonomy" id="3101447"/>
    <lineage>
        <taxon>Archaea</taxon>
        <taxon>Candidatus Iainarchaeota</taxon>
        <taxon>Candidatus Iainarchaeia</taxon>
        <taxon>Candidatus Iainarchaeales</taxon>
        <taxon>Candidatus Iainarchaeaceae</taxon>
        <taxon>Candidatus Iainarchaeum</taxon>
    </lineage>
</organism>
<dbReference type="EMBL" id="JAGVWC010000003">
    <property type="protein sequence ID" value="MBS3060976.1"/>
    <property type="molecule type" value="Genomic_DNA"/>
</dbReference>
<dbReference type="Proteomes" id="UP000675968">
    <property type="component" value="Unassembled WGS sequence"/>
</dbReference>
<feature type="transmembrane region" description="Helical" evidence="1">
    <location>
        <begin position="72"/>
        <end position="97"/>
    </location>
</feature>
<feature type="transmembrane region" description="Helical" evidence="1">
    <location>
        <begin position="150"/>
        <end position="179"/>
    </location>
</feature>
<feature type="transmembrane region" description="Helical" evidence="1">
    <location>
        <begin position="12"/>
        <end position="35"/>
    </location>
</feature>
<feature type="transmembrane region" description="Helical" evidence="1">
    <location>
        <begin position="118"/>
        <end position="144"/>
    </location>
</feature>
<gene>
    <name evidence="2" type="ORF">J4215_00155</name>
</gene>